<dbReference type="AlphaFoldDB" id="A0AAV7HC39"/>
<dbReference type="GO" id="GO:0008081">
    <property type="term" value="F:phosphoric diester hydrolase activity"/>
    <property type="evidence" value="ECO:0007669"/>
    <property type="project" value="InterPro"/>
</dbReference>
<protein>
    <recommendedName>
        <fullName evidence="2">Phosphatidylinositol-specific phospholipase C X domain-containing protein</fullName>
    </recommendedName>
</protein>
<keyword evidence="4" id="KW-1185">Reference proteome</keyword>
<comment type="caution">
    <text evidence="3">The sequence shown here is derived from an EMBL/GenBank/DDBJ whole genome shotgun (WGS) entry which is preliminary data.</text>
</comment>
<dbReference type="EMBL" id="JAHXZJ010002982">
    <property type="protein sequence ID" value="KAH0534268.1"/>
    <property type="molecule type" value="Genomic_DNA"/>
</dbReference>
<keyword evidence="1" id="KW-0732">Signal</keyword>
<dbReference type="PANTHER" id="PTHR13593:SF113">
    <property type="entry name" value="SI:DKEY-266F7.9"/>
    <property type="match status" value="1"/>
</dbReference>
<dbReference type="GO" id="GO:0006629">
    <property type="term" value="P:lipid metabolic process"/>
    <property type="evidence" value="ECO:0007669"/>
    <property type="project" value="InterPro"/>
</dbReference>
<dbReference type="InterPro" id="IPR017946">
    <property type="entry name" value="PLC-like_Pdiesterase_TIM-brl"/>
</dbReference>
<accession>A0AAV7HC39</accession>
<organism evidence="3 4">
    <name type="scientific">Cotesia glomerata</name>
    <name type="common">Lepidopteran parasitic wasp</name>
    <name type="synonym">Apanteles glomeratus</name>
    <dbReference type="NCBI Taxonomy" id="32391"/>
    <lineage>
        <taxon>Eukaryota</taxon>
        <taxon>Metazoa</taxon>
        <taxon>Ecdysozoa</taxon>
        <taxon>Arthropoda</taxon>
        <taxon>Hexapoda</taxon>
        <taxon>Insecta</taxon>
        <taxon>Pterygota</taxon>
        <taxon>Neoptera</taxon>
        <taxon>Endopterygota</taxon>
        <taxon>Hymenoptera</taxon>
        <taxon>Apocrita</taxon>
        <taxon>Ichneumonoidea</taxon>
        <taxon>Braconidae</taxon>
        <taxon>Microgastrinae</taxon>
        <taxon>Cotesia</taxon>
    </lineage>
</organism>
<evidence type="ECO:0000259" key="2">
    <source>
        <dbReference type="SMART" id="SM00148"/>
    </source>
</evidence>
<dbReference type="InterPro" id="IPR000909">
    <property type="entry name" value="PLipase_C_PInositol-sp_X_dom"/>
</dbReference>
<evidence type="ECO:0000313" key="4">
    <source>
        <dbReference type="Proteomes" id="UP000826195"/>
    </source>
</evidence>
<evidence type="ECO:0000256" key="1">
    <source>
        <dbReference type="SAM" id="SignalP"/>
    </source>
</evidence>
<proteinExistence type="predicted"/>
<feature type="domain" description="Phosphatidylinositol-specific phospholipase C X" evidence="2">
    <location>
        <begin position="60"/>
        <end position="202"/>
    </location>
</feature>
<evidence type="ECO:0000313" key="3">
    <source>
        <dbReference type="EMBL" id="KAH0534268.1"/>
    </source>
</evidence>
<dbReference type="SMART" id="SM00148">
    <property type="entry name" value="PLCXc"/>
    <property type="match status" value="1"/>
</dbReference>
<dbReference type="PANTHER" id="PTHR13593">
    <property type="match status" value="1"/>
</dbReference>
<feature type="signal peptide" evidence="1">
    <location>
        <begin position="1"/>
        <end position="17"/>
    </location>
</feature>
<dbReference type="Proteomes" id="UP000826195">
    <property type="component" value="Unassembled WGS sequence"/>
</dbReference>
<dbReference type="InterPro" id="IPR051057">
    <property type="entry name" value="PI-PLC_domain"/>
</dbReference>
<feature type="chain" id="PRO_5043910969" description="Phosphatidylinositol-specific phospholipase C X domain-containing protein" evidence="1">
    <location>
        <begin position="18"/>
        <end position="322"/>
    </location>
</feature>
<sequence>MIKLLICLTLTQISVESCSKSEPERPRPPAVPGFIPSVLCAQKFFKEYNKSGNFMSELPDDRRIGELSIVGTRESNSYLLIDNNDNYKRQEINIKTQLDSGVRFLDITLYQNFDIIMVSIGHIAIDKTFGEFIFDINLFLSYNRLELVIIKLKRMFSYSKSNLCNLINDYRESNNRGSGLVTDWGLNDTLGMHRGKILLASEDRLLENCTFSLKTCSRFDNLNYVKINSDNLDTYVNLEWADYLEMVNNSFNDEYQCNIYDLSVKSDHFPVRNVSKYGGFHTGVVNSAECVKPINFKIWKYYPKSNSKELNVVIVDYVMQEK</sequence>
<dbReference type="Gene3D" id="3.20.20.190">
    <property type="entry name" value="Phosphatidylinositol (PI) phosphodiesterase"/>
    <property type="match status" value="1"/>
</dbReference>
<dbReference type="SUPFAM" id="SSF51695">
    <property type="entry name" value="PLC-like phosphodiesterases"/>
    <property type="match status" value="1"/>
</dbReference>
<reference evidence="3 4" key="1">
    <citation type="journal article" date="2021" name="J. Hered.">
        <title>A chromosome-level genome assembly of the parasitoid wasp, Cotesia glomerata (Hymenoptera: Braconidae).</title>
        <authorList>
            <person name="Pinto B.J."/>
            <person name="Weis J.J."/>
            <person name="Gamble T."/>
            <person name="Ode P.J."/>
            <person name="Paul R."/>
            <person name="Zaspel J.M."/>
        </authorList>
    </citation>
    <scope>NUCLEOTIDE SEQUENCE [LARGE SCALE GENOMIC DNA]</scope>
    <source>
        <strain evidence="3">CgM1</strain>
    </source>
</reference>
<name>A0AAV7HC39_COTGL</name>
<gene>
    <name evidence="3" type="ORF">KQX54_002353</name>
</gene>